<evidence type="ECO:0000313" key="1">
    <source>
        <dbReference type="EMBL" id="SVC97898.1"/>
    </source>
</evidence>
<feature type="non-terminal residue" evidence="1">
    <location>
        <position position="22"/>
    </location>
</feature>
<proteinExistence type="predicted"/>
<accession>A0A382RLN7</accession>
<name>A0A382RLN7_9ZZZZ</name>
<dbReference type="EMBL" id="UINC01122222">
    <property type="protein sequence ID" value="SVC97898.1"/>
    <property type="molecule type" value="Genomic_DNA"/>
</dbReference>
<protein>
    <submittedName>
        <fullName evidence="1">Uncharacterized protein</fullName>
    </submittedName>
</protein>
<organism evidence="1">
    <name type="scientific">marine metagenome</name>
    <dbReference type="NCBI Taxonomy" id="408172"/>
    <lineage>
        <taxon>unclassified sequences</taxon>
        <taxon>metagenomes</taxon>
        <taxon>ecological metagenomes</taxon>
    </lineage>
</organism>
<gene>
    <name evidence="1" type="ORF">METZ01_LOCUS350752</name>
</gene>
<dbReference type="AlphaFoldDB" id="A0A382RLN7"/>
<reference evidence="1" key="1">
    <citation type="submission" date="2018-05" db="EMBL/GenBank/DDBJ databases">
        <authorList>
            <person name="Lanie J.A."/>
            <person name="Ng W.-L."/>
            <person name="Kazmierczak K.M."/>
            <person name="Andrzejewski T.M."/>
            <person name="Davidsen T.M."/>
            <person name="Wayne K.J."/>
            <person name="Tettelin H."/>
            <person name="Glass J.I."/>
            <person name="Rusch D."/>
            <person name="Podicherti R."/>
            <person name="Tsui H.-C.T."/>
            <person name="Winkler M.E."/>
        </authorList>
    </citation>
    <scope>NUCLEOTIDE SEQUENCE</scope>
</reference>
<sequence>MKTANLFKRIGATGLAFGVLSF</sequence>